<sequence length="114" mass="12296">MGECCSLMPLLDCVVLIVWNFIGICWRPRSIQLVDANAADQPVWLSVVAAVLLASGLGYVRVPLWWLPGLIPLGPRVIRSRIHALLKKHLAISPMAGLVLGTLCLILAADASFG</sequence>
<dbReference type="Proteomes" id="UP001279734">
    <property type="component" value="Unassembled WGS sequence"/>
</dbReference>
<accession>A0AAD3T8H5</accession>
<keyword evidence="1" id="KW-0472">Membrane</keyword>
<keyword evidence="1" id="KW-1133">Transmembrane helix</keyword>
<feature type="transmembrane region" description="Helical" evidence="1">
    <location>
        <begin position="89"/>
        <end position="109"/>
    </location>
</feature>
<dbReference type="EMBL" id="BSYO01000029">
    <property type="protein sequence ID" value="GMH25338.1"/>
    <property type="molecule type" value="Genomic_DNA"/>
</dbReference>
<dbReference type="AlphaFoldDB" id="A0AAD3T8H5"/>
<proteinExistence type="predicted"/>
<evidence type="ECO:0000313" key="2">
    <source>
        <dbReference type="EMBL" id="GMH25338.1"/>
    </source>
</evidence>
<name>A0AAD3T8H5_NEPGR</name>
<feature type="transmembrane region" description="Helical" evidence="1">
    <location>
        <begin position="7"/>
        <end position="24"/>
    </location>
</feature>
<feature type="transmembrane region" description="Helical" evidence="1">
    <location>
        <begin position="44"/>
        <end position="68"/>
    </location>
</feature>
<gene>
    <name evidence="2" type="ORF">Nepgr_027181</name>
</gene>
<reference evidence="2" key="1">
    <citation type="submission" date="2023-05" db="EMBL/GenBank/DDBJ databases">
        <title>Nepenthes gracilis genome sequencing.</title>
        <authorList>
            <person name="Fukushima K."/>
        </authorList>
    </citation>
    <scope>NUCLEOTIDE SEQUENCE</scope>
    <source>
        <strain evidence="2">SING2019-196</strain>
    </source>
</reference>
<evidence type="ECO:0000313" key="3">
    <source>
        <dbReference type="Proteomes" id="UP001279734"/>
    </source>
</evidence>
<organism evidence="2 3">
    <name type="scientific">Nepenthes gracilis</name>
    <name type="common">Slender pitcher plant</name>
    <dbReference type="NCBI Taxonomy" id="150966"/>
    <lineage>
        <taxon>Eukaryota</taxon>
        <taxon>Viridiplantae</taxon>
        <taxon>Streptophyta</taxon>
        <taxon>Embryophyta</taxon>
        <taxon>Tracheophyta</taxon>
        <taxon>Spermatophyta</taxon>
        <taxon>Magnoliopsida</taxon>
        <taxon>eudicotyledons</taxon>
        <taxon>Gunneridae</taxon>
        <taxon>Pentapetalae</taxon>
        <taxon>Caryophyllales</taxon>
        <taxon>Nepenthaceae</taxon>
        <taxon>Nepenthes</taxon>
    </lineage>
</organism>
<keyword evidence="1" id="KW-0812">Transmembrane</keyword>
<comment type="caution">
    <text evidence="2">The sequence shown here is derived from an EMBL/GenBank/DDBJ whole genome shotgun (WGS) entry which is preliminary data.</text>
</comment>
<evidence type="ECO:0000256" key="1">
    <source>
        <dbReference type="SAM" id="Phobius"/>
    </source>
</evidence>
<keyword evidence="3" id="KW-1185">Reference proteome</keyword>
<protein>
    <submittedName>
        <fullName evidence="2">Uncharacterized protein</fullName>
    </submittedName>
</protein>